<dbReference type="SUPFAM" id="SSF51445">
    <property type="entry name" value="(Trans)glycosidases"/>
    <property type="match status" value="1"/>
</dbReference>
<proteinExistence type="inferred from homology"/>
<dbReference type="Proteomes" id="UP000662466">
    <property type="component" value="Unassembled WGS sequence"/>
</dbReference>
<dbReference type="EMBL" id="JACBAD010002014">
    <property type="protein sequence ID" value="KAF7122590.1"/>
    <property type="molecule type" value="Genomic_DNA"/>
</dbReference>
<keyword evidence="5" id="KW-0325">Glycoprotein</keyword>
<keyword evidence="4 7" id="KW-0378">Hydrolase</keyword>
<dbReference type="Pfam" id="PF16499">
    <property type="entry name" value="Melibiase_2"/>
    <property type="match status" value="1"/>
</dbReference>
<evidence type="ECO:0000256" key="3">
    <source>
        <dbReference type="ARBA" id="ARBA00012755"/>
    </source>
</evidence>
<evidence type="ECO:0000256" key="2">
    <source>
        <dbReference type="ARBA" id="ARBA00009743"/>
    </source>
</evidence>
<dbReference type="GO" id="GO:0004557">
    <property type="term" value="F:alpha-galactosidase activity"/>
    <property type="evidence" value="ECO:0007669"/>
    <property type="project" value="UniProtKB-EC"/>
</dbReference>
<dbReference type="InterPro" id="IPR017853">
    <property type="entry name" value="GH"/>
</dbReference>
<keyword evidence="6 7" id="KW-0326">Glycosidase</keyword>
<comment type="catalytic activity">
    <reaction evidence="1 7">
        <text>Hydrolysis of terminal, non-reducing alpha-D-galactose residues in alpha-D-galactosides, including galactose oligosaccharides, galactomannans and galactolipids.</text>
        <dbReference type="EC" id="3.2.1.22"/>
    </reaction>
</comment>
<evidence type="ECO:0000256" key="1">
    <source>
        <dbReference type="ARBA" id="ARBA00001255"/>
    </source>
</evidence>
<dbReference type="PANTHER" id="PTHR11452:SF91">
    <property type="entry name" value="ALPHA-GALACTOSIDASE A-RELATED"/>
    <property type="match status" value="1"/>
</dbReference>
<dbReference type="PANTHER" id="PTHR11452">
    <property type="entry name" value="ALPHA-GALACTOSIDASE/ALPHA-N-ACETYLGALACTOSAMINIDASE"/>
    <property type="match status" value="1"/>
</dbReference>
<evidence type="ECO:0000256" key="6">
    <source>
        <dbReference type="ARBA" id="ARBA00023295"/>
    </source>
</evidence>
<name>A0A8H6UFC3_9EURO</name>
<evidence type="ECO:0000313" key="11">
    <source>
        <dbReference type="EMBL" id="KAF7169931.1"/>
    </source>
</evidence>
<reference evidence="10" key="1">
    <citation type="submission" date="2020-06" db="EMBL/GenBank/DDBJ databases">
        <title>Draft genome sequences of strains closely related to Aspergillus parafelis and Aspergillus hiratsukae.</title>
        <authorList>
            <person name="Dos Santos R.A.C."/>
            <person name="Rivero-Menendez O."/>
            <person name="Steenwyk J.L."/>
            <person name="Mead M.E."/>
            <person name="Goldman G.H."/>
            <person name="Alastruey-Izquierdo A."/>
            <person name="Rokas A."/>
        </authorList>
    </citation>
    <scope>NUCLEOTIDE SEQUENCE</scope>
    <source>
        <strain evidence="10">CNM-CM5793</strain>
        <strain evidence="11">CNM-CM6106</strain>
    </source>
</reference>
<keyword evidence="9" id="KW-0732">Signal</keyword>
<feature type="chain" id="PRO_5035102194" description="Alpha-galactosidase" evidence="9">
    <location>
        <begin position="22"/>
        <end position="146"/>
    </location>
</feature>
<organism evidence="10 12">
    <name type="scientific">Aspergillus hiratsukae</name>
    <dbReference type="NCBI Taxonomy" id="1194566"/>
    <lineage>
        <taxon>Eukaryota</taxon>
        <taxon>Fungi</taxon>
        <taxon>Dikarya</taxon>
        <taxon>Ascomycota</taxon>
        <taxon>Pezizomycotina</taxon>
        <taxon>Eurotiomycetes</taxon>
        <taxon>Eurotiomycetidae</taxon>
        <taxon>Eurotiales</taxon>
        <taxon>Aspergillaceae</taxon>
        <taxon>Aspergillus</taxon>
        <taxon>Aspergillus subgen. Fumigati</taxon>
    </lineage>
</organism>
<dbReference type="InterPro" id="IPR013785">
    <property type="entry name" value="Aldolase_TIM"/>
</dbReference>
<comment type="caution">
    <text evidence="10">The sequence shown here is derived from an EMBL/GenBank/DDBJ whole genome shotgun (WGS) entry which is preliminary data.</text>
</comment>
<dbReference type="EMBL" id="JACBAF010002014">
    <property type="protein sequence ID" value="KAF7169931.1"/>
    <property type="molecule type" value="Genomic_DNA"/>
</dbReference>
<evidence type="ECO:0000256" key="9">
    <source>
        <dbReference type="SAM" id="SignalP"/>
    </source>
</evidence>
<evidence type="ECO:0000256" key="8">
    <source>
        <dbReference type="SAM" id="MobiDB-lite"/>
    </source>
</evidence>
<feature type="region of interest" description="Disordered" evidence="8">
    <location>
        <begin position="87"/>
        <end position="129"/>
    </location>
</feature>
<feature type="compositionally biased region" description="Pro residues" evidence="8">
    <location>
        <begin position="96"/>
        <end position="110"/>
    </location>
</feature>
<sequence length="146" mass="16532">MHTTISLLSALIPIIIPVSLGSISSPNLLPTPPMGFNNWARFMCDLNETLFLGTASAMISTGLRRAGYNRLNLDDCWMAYDRAPDSSPIEHDQIPPRHPMARPPPRVPRLPPRHLPRRRKPHLRRVPRLIRARGARRPNLRCIKSG</sequence>
<dbReference type="GO" id="GO:0005975">
    <property type="term" value="P:carbohydrate metabolic process"/>
    <property type="evidence" value="ECO:0007669"/>
    <property type="project" value="InterPro"/>
</dbReference>
<dbReference type="Proteomes" id="UP000630445">
    <property type="component" value="Unassembled WGS sequence"/>
</dbReference>
<keyword evidence="7" id="KW-1015">Disulfide bond</keyword>
<comment type="similarity">
    <text evidence="2 7">Belongs to the glycosyl hydrolase 27 family.</text>
</comment>
<evidence type="ECO:0000256" key="4">
    <source>
        <dbReference type="ARBA" id="ARBA00022801"/>
    </source>
</evidence>
<dbReference type="EC" id="3.2.1.22" evidence="3 7"/>
<protein>
    <recommendedName>
        <fullName evidence="3 7">Alpha-galactosidase</fullName>
        <ecNumber evidence="3 7">3.2.1.22</ecNumber>
    </recommendedName>
    <alternativeName>
        <fullName evidence="7">Melibiase</fullName>
    </alternativeName>
</protein>
<dbReference type="PRINTS" id="PR00740">
    <property type="entry name" value="GLHYDRLASE27"/>
</dbReference>
<dbReference type="OrthoDB" id="5795902at2759"/>
<dbReference type="AlphaFoldDB" id="A0A8H6UFC3"/>
<accession>A0A8H6UFC3</accession>
<dbReference type="Gene3D" id="3.20.20.70">
    <property type="entry name" value="Aldolase class I"/>
    <property type="match status" value="1"/>
</dbReference>
<feature type="compositionally biased region" description="Basic residues" evidence="8">
    <location>
        <begin position="111"/>
        <end position="129"/>
    </location>
</feature>
<dbReference type="InterPro" id="IPR002241">
    <property type="entry name" value="Glyco_hydro_27"/>
</dbReference>
<feature type="signal peptide" evidence="9">
    <location>
        <begin position="1"/>
        <end position="21"/>
    </location>
</feature>
<gene>
    <name evidence="10" type="ORF">CNMCM5793_000615</name>
    <name evidence="11" type="ORF">CNMCM6106_004789</name>
</gene>
<evidence type="ECO:0000256" key="7">
    <source>
        <dbReference type="RuleBase" id="RU361168"/>
    </source>
</evidence>
<evidence type="ECO:0000313" key="10">
    <source>
        <dbReference type="EMBL" id="KAF7122590.1"/>
    </source>
</evidence>
<keyword evidence="12" id="KW-1185">Reference proteome</keyword>
<evidence type="ECO:0000256" key="5">
    <source>
        <dbReference type="ARBA" id="ARBA00023180"/>
    </source>
</evidence>
<evidence type="ECO:0000313" key="12">
    <source>
        <dbReference type="Proteomes" id="UP000630445"/>
    </source>
</evidence>